<keyword evidence="2" id="KW-0472">Membrane</keyword>
<accession>A0ABN1B686</accession>
<organism evidence="3 4">
    <name type="scientific">Streptomyces olivaceiscleroticus</name>
    <dbReference type="NCBI Taxonomy" id="68245"/>
    <lineage>
        <taxon>Bacteria</taxon>
        <taxon>Bacillati</taxon>
        <taxon>Actinomycetota</taxon>
        <taxon>Actinomycetes</taxon>
        <taxon>Kitasatosporales</taxon>
        <taxon>Streptomycetaceae</taxon>
        <taxon>Streptomyces</taxon>
    </lineage>
</organism>
<dbReference type="Proteomes" id="UP001500909">
    <property type="component" value="Unassembled WGS sequence"/>
</dbReference>
<dbReference type="InterPro" id="IPR011746">
    <property type="entry name" value="Trp_synth-assoc_CHP"/>
</dbReference>
<feature type="region of interest" description="Disordered" evidence="1">
    <location>
        <begin position="186"/>
        <end position="226"/>
    </location>
</feature>
<comment type="caution">
    <text evidence="3">The sequence shown here is derived from an EMBL/GenBank/DDBJ whole genome shotgun (WGS) entry which is preliminary data.</text>
</comment>
<feature type="transmembrane region" description="Helical" evidence="2">
    <location>
        <begin position="153"/>
        <end position="175"/>
    </location>
</feature>
<feature type="compositionally biased region" description="Basic and acidic residues" evidence="1">
    <location>
        <begin position="202"/>
        <end position="226"/>
    </location>
</feature>
<reference evidence="3 4" key="1">
    <citation type="journal article" date="2019" name="Int. J. Syst. Evol. Microbiol.">
        <title>The Global Catalogue of Microorganisms (GCM) 10K type strain sequencing project: providing services to taxonomists for standard genome sequencing and annotation.</title>
        <authorList>
            <consortium name="The Broad Institute Genomics Platform"/>
            <consortium name="The Broad Institute Genome Sequencing Center for Infectious Disease"/>
            <person name="Wu L."/>
            <person name="Ma J."/>
        </authorList>
    </citation>
    <scope>NUCLEOTIDE SEQUENCE [LARGE SCALE GENOMIC DNA]</scope>
    <source>
        <strain evidence="3 4">JCM 4805</strain>
    </source>
</reference>
<evidence type="ECO:0000313" key="3">
    <source>
        <dbReference type="EMBL" id="GAA0491013.1"/>
    </source>
</evidence>
<evidence type="ECO:0000256" key="2">
    <source>
        <dbReference type="SAM" id="Phobius"/>
    </source>
</evidence>
<feature type="transmembrane region" description="Helical" evidence="2">
    <location>
        <begin position="104"/>
        <end position="123"/>
    </location>
</feature>
<sequence>MEDVSAVPQPRTDAAEAEAAAPAAKSGTGARKPLALALLLGALGAALALLSSGRTWATATAVVAQGELPQKASGQDITGVPGALAVVGLAALVAVFAVRGAGRVAVSALLALSGAGTVAGALLGTADTAALKAKAATATGMSGAGVHHVAYTAWPWVAAGGGALLLIAGLLALVYGRRWPAMSGRYERAAGGPRGARGPRRAAAEPDLDRPEEIWKSLDRGEDPTA</sequence>
<dbReference type="NCBIfam" id="TIGR02234">
    <property type="entry name" value="trp_oprn_chp"/>
    <property type="match status" value="1"/>
</dbReference>
<evidence type="ECO:0000256" key="1">
    <source>
        <dbReference type="SAM" id="MobiDB-lite"/>
    </source>
</evidence>
<name>A0ABN1B686_9ACTN</name>
<dbReference type="Pfam" id="PF09534">
    <property type="entry name" value="Trp_oprn_chp"/>
    <property type="match status" value="1"/>
</dbReference>
<keyword evidence="2" id="KW-0812">Transmembrane</keyword>
<gene>
    <name evidence="3" type="ORF">GCM10010361_65400</name>
</gene>
<dbReference type="EMBL" id="BAAABY010000046">
    <property type="protein sequence ID" value="GAA0491013.1"/>
    <property type="molecule type" value="Genomic_DNA"/>
</dbReference>
<feature type="region of interest" description="Disordered" evidence="1">
    <location>
        <begin position="1"/>
        <end position="24"/>
    </location>
</feature>
<protein>
    <submittedName>
        <fullName evidence="3">TIGR02234 family membrane protein</fullName>
    </submittedName>
</protein>
<feature type="transmembrane region" description="Helical" evidence="2">
    <location>
        <begin position="77"/>
        <end position="97"/>
    </location>
</feature>
<feature type="transmembrane region" description="Helical" evidence="2">
    <location>
        <begin position="34"/>
        <end position="57"/>
    </location>
</feature>
<keyword evidence="2" id="KW-1133">Transmembrane helix</keyword>
<keyword evidence="4" id="KW-1185">Reference proteome</keyword>
<dbReference type="InterPro" id="IPR019051">
    <property type="entry name" value="Trp_biosyn_TM_oprn/chp"/>
</dbReference>
<evidence type="ECO:0000313" key="4">
    <source>
        <dbReference type="Proteomes" id="UP001500909"/>
    </source>
</evidence>
<proteinExistence type="predicted"/>